<dbReference type="Pfam" id="PF20736">
    <property type="entry name" value="Glyco_hydro127M"/>
    <property type="match status" value="1"/>
</dbReference>
<dbReference type="InterPro" id="IPR049049">
    <property type="entry name" value="Beta-AFase-like_GH127_C"/>
</dbReference>
<dbReference type="Gene3D" id="1.50.10.20">
    <property type="match status" value="1"/>
</dbReference>
<dbReference type="PROSITE" id="PS51257">
    <property type="entry name" value="PROKAR_LIPOPROTEIN"/>
    <property type="match status" value="1"/>
</dbReference>
<dbReference type="InterPro" id="IPR049174">
    <property type="entry name" value="Beta-AFase-like"/>
</dbReference>
<proteinExistence type="predicted"/>
<evidence type="ECO:0000259" key="3">
    <source>
        <dbReference type="Pfam" id="PF20737"/>
    </source>
</evidence>
<organism evidence="4 5">
    <name type="scientific">Maribacter aurantiacus</name>
    <dbReference type="NCBI Taxonomy" id="1882343"/>
    <lineage>
        <taxon>Bacteria</taxon>
        <taxon>Pseudomonadati</taxon>
        <taxon>Bacteroidota</taxon>
        <taxon>Flavobacteriia</taxon>
        <taxon>Flavobacteriales</taxon>
        <taxon>Flavobacteriaceae</taxon>
        <taxon>Maribacter</taxon>
    </lineage>
</organism>
<dbReference type="EMBL" id="VBUK01000002">
    <property type="protein sequence ID" value="TLF45636.1"/>
    <property type="molecule type" value="Genomic_DNA"/>
</dbReference>
<keyword evidence="5" id="KW-1185">Reference proteome</keyword>
<dbReference type="RefSeq" id="WP_138257483.1">
    <property type="nucleotide sequence ID" value="NZ_VBUK01000002.1"/>
</dbReference>
<dbReference type="PANTHER" id="PTHR43465:SF2">
    <property type="entry name" value="DUF1680 DOMAIN PROTEIN (AFU_ORTHOLOGUE AFUA_1G08910)"/>
    <property type="match status" value="1"/>
</dbReference>
<sequence>MNKQKRFFYCIICFLLIISCKTEVKEFASDVKEKTAGYPITPVNIQHVRLTDKFWLPWIQKVQERTIEYAIEKCREEGRFDNFLIAGCKMEGSVRGVMPFDDSDVYKIIEGASNSLISSPNPKLETLLDSLVEIIKIGQESDGYLTTWRTINPAKPPATWVEVKEGKRWESLAASHELYNAGHMYEAAVVHYKATGKRNFLDIALKNADLMVETFGEGVGKIAAVPGHQIIETGLIKLYEVTGKEDYLNLAKYFLDNRGNPDNHELFGAYSQDHVPVVKQDEVVGHAVRAVYMYAAMTDIAAMKNDSAYLSAVHKLWDNMVGKKMYITGGIGARHDQESFGENYELPNMTAYNETCASIGDVYWNHRLHNLTGEVQYFDIIERTLYNGLISGISLDGTHFFYPNALESDGKYEFNQGAATRKSWFDCSCCPTNVVRFVPAIPGLLYSKSDDTVFVNLYASNEATIDLPTQSLEVKMETNYPWDGRVGINVKDSKNPDFKMKLRVPGWARNEVLPSDLYQYRNNLSSPITLKINGENRKVELNDGYITLDGAEVAGKSIELEFPMEVRLAETSVMVAENKGKVALEYGPLVYALEEVDNKAGFEDIAVTDSSNFSVTMEENFLEGVNTINTESFKAIPYYAWSNRGVGKMKVWLPGKNSKKQIKN</sequence>
<dbReference type="GO" id="GO:0005975">
    <property type="term" value="P:carbohydrate metabolic process"/>
    <property type="evidence" value="ECO:0007669"/>
    <property type="project" value="InterPro"/>
</dbReference>
<dbReference type="InterPro" id="IPR012878">
    <property type="entry name" value="Beta-AFase-like_GH127_cat"/>
</dbReference>
<dbReference type="InterPro" id="IPR008928">
    <property type="entry name" value="6-hairpin_glycosidase_sf"/>
</dbReference>
<gene>
    <name evidence="4" type="ORF">FEK29_05815</name>
</gene>
<evidence type="ECO:0000313" key="4">
    <source>
        <dbReference type="EMBL" id="TLF45636.1"/>
    </source>
</evidence>
<dbReference type="Pfam" id="PF07944">
    <property type="entry name" value="Beta-AFase-like_GH127_cat"/>
    <property type="match status" value="1"/>
</dbReference>
<dbReference type="OrthoDB" id="9757939at2"/>
<dbReference type="InterPro" id="IPR049046">
    <property type="entry name" value="Beta-AFase-like_GH127_middle"/>
</dbReference>
<feature type="domain" description="Non-reducing end beta-L-arabinofuranosidase-like GH127 middle" evidence="2">
    <location>
        <begin position="452"/>
        <end position="564"/>
    </location>
</feature>
<dbReference type="Proteomes" id="UP000308382">
    <property type="component" value="Unassembled WGS sequence"/>
</dbReference>
<dbReference type="AlphaFoldDB" id="A0A5R8M7Y3"/>
<comment type="caution">
    <text evidence="4">The sequence shown here is derived from an EMBL/GenBank/DDBJ whole genome shotgun (WGS) entry which is preliminary data.</text>
</comment>
<dbReference type="SUPFAM" id="SSF48208">
    <property type="entry name" value="Six-hairpin glycosidases"/>
    <property type="match status" value="1"/>
</dbReference>
<keyword evidence="4" id="KW-0378">Hydrolase</keyword>
<dbReference type="PANTHER" id="PTHR43465">
    <property type="entry name" value="DUF1680 DOMAIN PROTEIN (AFU_ORTHOLOGUE AFUA_1G08910)"/>
    <property type="match status" value="1"/>
</dbReference>
<evidence type="ECO:0000259" key="1">
    <source>
        <dbReference type="Pfam" id="PF07944"/>
    </source>
</evidence>
<protein>
    <submittedName>
        <fullName evidence="4">Glycoside hydrolase family 127 protein</fullName>
    </submittedName>
</protein>
<dbReference type="Pfam" id="PF20737">
    <property type="entry name" value="Glyco_hydro127C"/>
    <property type="match status" value="1"/>
</dbReference>
<accession>A0A5R8M7Y3</accession>
<evidence type="ECO:0000313" key="5">
    <source>
        <dbReference type="Proteomes" id="UP000308382"/>
    </source>
</evidence>
<dbReference type="GO" id="GO:0016787">
    <property type="term" value="F:hydrolase activity"/>
    <property type="evidence" value="ECO:0007669"/>
    <property type="project" value="UniProtKB-KW"/>
</dbReference>
<reference evidence="4 5" key="1">
    <citation type="journal article" date="2017" name="Int. J. Syst. Evol. Microbiol.">
        <title>Maripseudobacter aurantiacus gen. nov., sp. nov., a novel member of the family Flavobacteriaceae isolated from a sedimentation basin.</title>
        <authorList>
            <person name="Chen C."/>
            <person name="Su Y."/>
            <person name="Tao T."/>
            <person name="Fu G."/>
            <person name="Zhang C."/>
            <person name="Sun C."/>
            <person name="Zhang X."/>
            <person name="Wu M."/>
        </authorList>
    </citation>
    <scope>NUCLEOTIDE SEQUENCE [LARGE SCALE GENOMIC DNA]</scope>
    <source>
        <strain evidence="5">CDA4</strain>
    </source>
</reference>
<name>A0A5R8M7Y3_9FLAO</name>
<feature type="domain" description="Non-reducing end beta-L-arabinofuranosidase-like GH127 catalytic" evidence="1">
    <location>
        <begin position="47"/>
        <end position="441"/>
    </location>
</feature>
<feature type="domain" description="Non-reducing end beta-L-arabinofuranosidase-like GH127 C-terminal" evidence="3">
    <location>
        <begin position="566"/>
        <end position="654"/>
    </location>
</feature>
<evidence type="ECO:0000259" key="2">
    <source>
        <dbReference type="Pfam" id="PF20736"/>
    </source>
</evidence>